<dbReference type="InterPro" id="IPR006680">
    <property type="entry name" value="Amidohydro-rel"/>
</dbReference>
<organism evidence="3">
    <name type="scientific">candidate division WOR-3 bacterium</name>
    <dbReference type="NCBI Taxonomy" id="2052148"/>
    <lineage>
        <taxon>Bacteria</taxon>
        <taxon>Bacteria division WOR-3</taxon>
    </lineage>
</organism>
<protein>
    <submittedName>
        <fullName evidence="3">Amidohydrolase</fullName>
    </submittedName>
</protein>
<feature type="domain" description="Amidohydrolase-related" evidence="2">
    <location>
        <begin position="70"/>
        <end position="332"/>
    </location>
</feature>
<dbReference type="Pfam" id="PF04909">
    <property type="entry name" value="Amidohydro_2"/>
    <property type="match status" value="1"/>
</dbReference>
<dbReference type="InterPro" id="IPR032465">
    <property type="entry name" value="ACMSD"/>
</dbReference>
<evidence type="ECO:0000259" key="2">
    <source>
        <dbReference type="Pfam" id="PF04909"/>
    </source>
</evidence>
<gene>
    <name evidence="3" type="ORF">ENQ77_09650</name>
</gene>
<dbReference type="AlphaFoldDB" id="A0A7C2K3I5"/>
<dbReference type="GO" id="GO:0005737">
    <property type="term" value="C:cytoplasm"/>
    <property type="evidence" value="ECO:0007669"/>
    <property type="project" value="TreeGrafter"/>
</dbReference>
<dbReference type="GO" id="GO:0019748">
    <property type="term" value="P:secondary metabolic process"/>
    <property type="evidence" value="ECO:0007669"/>
    <property type="project" value="TreeGrafter"/>
</dbReference>
<evidence type="ECO:0000256" key="1">
    <source>
        <dbReference type="ARBA" id="ARBA00023239"/>
    </source>
</evidence>
<comment type="caution">
    <text evidence="3">The sequence shown here is derived from an EMBL/GenBank/DDBJ whole genome shotgun (WGS) entry which is preliminary data.</text>
</comment>
<evidence type="ECO:0000313" key="3">
    <source>
        <dbReference type="EMBL" id="HEN28887.1"/>
    </source>
</evidence>
<accession>A0A7C2K3I5</accession>
<dbReference type="EMBL" id="DSOL01000274">
    <property type="protein sequence ID" value="HEN28887.1"/>
    <property type="molecule type" value="Genomic_DNA"/>
</dbReference>
<dbReference type="GO" id="GO:0016787">
    <property type="term" value="F:hydrolase activity"/>
    <property type="evidence" value="ECO:0007669"/>
    <property type="project" value="UniProtKB-KW"/>
</dbReference>
<proteinExistence type="predicted"/>
<dbReference type="InterPro" id="IPR032466">
    <property type="entry name" value="Metal_Hydrolase"/>
</dbReference>
<dbReference type="SUPFAM" id="SSF51556">
    <property type="entry name" value="Metallo-dependent hydrolases"/>
    <property type="match status" value="1"/>
</dbReference>
<dbReference type="Gene3D" id="3.20.20.140">
    <property type="entry name" value="Metal-dependent hydrolases"/>
    <property type="match status" value="1"/>
</dbReference>
<name>A0A7C2K3I5_UNCW3</name>
<dbReference type="PANTHER" id="PTHR21240">
    <property type="entry name" value="2-AMINO-3-CARBOXYLMUCONATE-6-SEMIALDEHYDE DECARBOXYLASE"/>
    <property type="match status" value="1"/>
</dbReference>
<dbReference type="GO" id="GO:0016831">
    <property type="term" value="F:carboxy-lyase activity"/>
    <property type="evidence" value="ECO:0007669"/>
    <property type="project" value="InterPro"/>
</dbReference>
<reference evidence="3" key="1">
    <citation type="journal article" date="2020" name="mSystems">
        <title>Genome- and Community-Level Interaction Insights into Carbon Utilization and Element Cycling Functions of Hydrothermarchaeota in Hydrothermal Sediment.</title>
        <authorList>
            <person name="Zhou Z."/>
            <person name="Liu Y."/>
            <person name="Xu W."/>
            <person name="Pan J."/>
            <person name="Luo Z.H."/>
            <person name="Li M."/>
        </authorList>
    </citation>
    <scope>NUCLEOTIDE SEQUENCE [LARGE SCALE GENOMIC DNA]</scope>
    <source>
        <strain evidence="3">SpSt-34</strain>
    </source>
</reference>
<dbReference type="PANTHER" id="PTHR21240:SF28">
    <property type="entry name" value="ISO-OROTATE DECARBOXYLASE (EUROFUNG)"/>
    <property type="match status" value="1"/>
</dbReference>
<sequence>MVKYLKIDIAAHILPIKYKQVLDKEAPGHIQQNINNRVRSLWDLECRMRIMDKYEVLHVLTLSRPPIEEVIHNPNKALDFARLANDEMAELVAKYPEKFPAAVASVALNNIDGSLKELERAITQLHLRGVQIYTHVNHKPLDSPDFEPLWEMMSNYDLPIWIHPTHGVTSVDYKGEEGSKYASASLFGWPYETTLAMTRIVFGRIFERWPTLKFITHHAGGMVPFYAERIKAFHDFHEMTLGETYIRGMRRSPIEYYKMFYTDTAIYGNSLGLMLARSFFGTDHLLFGTDFPFAGQNGERVTRQTIQAIEEMLISEEEKKMIYEENARKIMRLPI</sequence>
<keyword evidence="3" id="KW-0378">Hydrolase</keyword>
<keyword evidence="1" id="KW-0456">Lyase</keyword>